<dbReference type="STRING" id="1079.BVIR_26"/>
<keyword evidence="5 12" id="KW-1133">Transmembrane helix</keyword>
<evidence type="ECO:0000313" key="15">
    <source>
        <dbReference type="Proteomes" id="UP000065734"/>
    </source>
</evidence>
<dbReference type="NCBIfam" id="TIGR00494">
    <property type="entry name" value="crcB"/>
    <property type="match status" value="1"/>
</dbReference>
<evidence type="ECO:0000256" key="7">
    <source>
        <dbReference type="ARBA" id="ARBA00023065"/>
    </source>
</evidence>
<feature type="transmembrane region" description="Helical" evidence="12">
    <location>
        <begin position="68"/>
        <end position="86"/>
    </location>
</feature>
<evidence type="ECO:0000256" key="6">
    <source>
        <dbReference type="ARBA" id="ARBA00023053"/>
    </source>
</evidence>
<protein>
    <recommendedName>
        <fullName evidence="12">Fluoride-specific ion channel FluC</fullName>
    </recommendedName>
</protein>
<evidence type="ECO:0000256" key="5">
    <source>
        <dbReference type="ARBA" id="ARBA00022989"/>
    </source>
</evidence>
<dbReference type="InterPro" id="IPR003691">
    <property type="entry name" value="FluC"/>
</dbReference>
<feature type="transmembrane region" description="Helical" evidence="12">
    <location>
        <begin position="98"/>
        <end position="125"/>
    </location>
</feature>
<reference evidence="13" key="1">
    <citation type="journal article" date="2015" name="Genome Announc.">
        <title>Complete Genome Sequence of the Bacteriochlorophyll b-Producing Photosynthetic Bacterium Blastochloris viridis.</title>
        <authorList>
            <person name="Tsukatani Y."/>
            <person name="Hirose Y."/>
            <person name="Harada J."/>
            <person name="Misawa N."/>
            <person name="Mori K."/>
            <person name="Inoue K."/>
            <person name="Tamiaki H."/>
        </authorList>
    </citation>
    <scope>NUCLEOTIDE SEQUENCE [LARGE SCALE GENOMIC DNA]</scope>
    <source>
        <strain evidence="13">DSM 133</strain>
    </source>
</reference>
<comment type="subcellular location">
    <subcellularLocation>
        <location evidence="1 12">Cell membrane</location>
        <topology evidence="1 12">Multi-pass membrane protein</topology>
    </subcellularLocation>
</comment>
<keyword evidence="3" id="KW-0997">Cell inner membrane</keyword>
<evidence type="ECO:0000256" key="11">
    <source>
        <dbReference type="ARBA" id="ARBA00035585"/>
    </source>
</evidence>
<dbReference type="OrthoDB" id="9806299at2"/>
<evidence type="ECO:0000313" key="14">
    <source>
        <dbReference type="EMBL" id="CUU43766.1"/>
    </source>
</evidence>
<dbReference type="RefSeq" id="WP_055035906.1">
    <property type="nucleotide sequence ID" value="NZ_AP014854.2"/>
</dbReference>
<evidence type="ECO:0000256" key="8">
    <source>
        <dbReference type="ARBA" id="ARBA00023136"/>
    </source>
</evidence>
<gene>
    <name evidence="14" type="primary">crcB_1</name>
    <name evidence="12" type="synonym">crcB</name>
    <name evidence="12" type="synonym">fluC</name>
    <name evidence="13" type="ORF">BV133_1317</name>
    <name evidence="14" type="ORF">BVIRIDIS_27920</name>
</gene>
<sequence>MELLLVAVGGALGSVARYGCSGLAARWVGESFPFGTLAVNVLGSFVIGLVAAFAIPEGRLFLSANTRLFLMFGLCGGFTTFSSFSLQTLNLVRDGEWLWAGANITASVVLCLAATWIGLAAGLAVNR</sequence>
<keyword evidence="12" id="KW-0813">Transport</keyword>
<organism evidence="14 15">
    <name type="scientific">Blastochloris viridis</name>
    <name type="common">Rhodopseudomonas viridis</name>
    <dbReference type="NCBI Taxonomy" id="1079"/>
    <lineage>
        <taxon>Bacteria</taxon>
        <taxon>Pseudomonadati</taxon>
        <taxon>Pseudomonadota</taxon>
        <taxon>Alphaproteobacteria</taxon>
        <taxon>Hyphomicrobiales</taxon>
        <taxon>Blastochloridaceae</taxon>
        <taxon>Blastochloris</taxon>
    </lineage>
</organism>
<reference evidence="14" key="2">
    <citation type="submission" date="2015-11" db="EMBL/GenBank/DDBJ databases">
        <authorList>
            <person name="Zhang Y."/>
            <person name="Guo Z."/>
        </authorList>
    </citation>
    <scope>NUCLEOTIDE SEQUENCE</scope>
    <source>
        <strain evidence="14">1</strain>
    </source>
</reference>
<comment type="activity regulation">
    <text evidence="12">Na(+) is not transported, but it plays an essential structural role and its presence is essential for fluoride channel function.</text>
</comment>
<comment type="similarity">
    <text evidence="10 12">Belongs to the fluoride channel Fluc/FEX (TC 1.A.43) family.</text>
</comment>
<evidence type="ECO:0000256" key="9">
    <source>
        <dbReference type="ARBA" id="ARBA00023303"/>
    </source>
</evidence>
<evidence type="ECO:0000256" key="2">
    <source>
        <dbReference type="ARBA" id="ARBA00022475"/>
    </source>
</evidence>
<keyword evidence="6 12" id="KW-0915">Sodium</keyword>
<dbReference type="EMBL" id="LN907867">
    <property type="protein sequence ID" value="CUU43766.1"/>
    <property type="molecule type" value="Genomic_DNA"/>
</dbReference>
<dbReference type="Pfam" id="PF02537">
    <property type="entry name" value="CRCB"/>
    <property type="match status" value="1"/>
</dbReference>
<evidence type="ECO:0000256" key="3">
    <source>
        <dbReference type="ARBA" id="ARBA00022519"/>
    </source>
</evidence>
<dbReference type="PANTHER" id="PTHR28259">
    <property type="entry name" value="FLUORIDE EXPORT PROTEIN 1-RELATED"/>
    <property type="match status" value="1"/>
</dbReference>
<dbReference type="AlphaFoldDB" id="A0A0H5B9N5"/>
<evidence type="ECO:0000256" key="1">
    <source>
        <dbReference type="ARBA" id="ARBA00004651"/>
    </source>
</evidence>
<dbReference type="GO" id="GO:0062054">
    <property type="term" value="F:fluoride channel activity"/>
    <property type="evidence" value="ECO:0007669"/>
    <property type="project" value="UniProtKB-UniRule"/>
</dbReference>
<keyword evidence="7 12" id="KW-0406">Ion transport</keyword>
<keyword evidence="9 12" id="KW-0407">Ion channel</keyword>
<dbReference type="GO" id="GO:0005886">
    <property type="term" value="C:plasma membrane"/>
    <property type="evidence" value="ECO:0007669"/>
    <property type="project" value="UniProtKB-SubCell"/>
</dbReference>
<dbReference type="Proteomes" id="UP000065734">
    <property type="component" value="Chromosome I"/>
</dbReference>
<comment type="function">
    <text evidence="12">Fluoride-specific ion channel. Important for reducing fluoride concentration in the cell, thus reducing its toxicity.</text>
</comment>
<keyword evidence="4 12" id="KW-0812">Transmembrane</keyword>
<dbReference type="PANTHER" id="PTHR28259:SF1">
    <property type="entry name" value="FLUORIDE EXPORT PROTEIN 1-RELATED"/>
    <property type="match status" value="1"/>
</dbReference>
<comment type="catalytic activity">
    <reaction evidence="11">
        <text>fluoride(in) = fluoride(out)</text>
        <dbReference type="Rhea" id="RHEA:76159"/>
        <dbReference type="ChEBI" id="CHEBI:17051"/>
    </reaction>
    <physiologicalReaction direction="left-to-right" evidence="11">
        <dbReference type="Rhea" id="RHEA:76160"/>
    </physiologicalReaction>
</comment>
<dbReference type="HAMAP" id="MF_00454">
    <property type="entry name" value="FluC"/>
    <property type="match status" value="1"/>
</dbReference>
<keyword evidence="2 12" id="KW-1003">Cell membrane</keyword>
<evidence type="ECO:0000256" key="10">
    <source>
        <dbReference type="ARBA" id="ARBA00035120"/>
    </source>
</evidence>
<dbReference type="KEGG" id="bvr:BVIR_26"/>
<dbReference type="EMBL" id="AP014854">
    <property type="protein sequence ID" value="BAR98910.1"/>
    <property type="molecule type" value="Genomic_DNA"/>
</dbReference>
<proteinExistence type="inferred from homology"/>
<keyword evidence="15" id="KW-1185">Reference proteome</keyword>
<keyword evidence="8 12" id="KW-0472">Membrane</keyword>
<feature type="binding site" evidence="12">
    <location>
        <position position="79"/>
    </location>
    <ligand>
        <name>Na(+)</name>
        <dbReference type="ChEBI" id="CHEBI:29101"/>
        <note>structural</note>
    </ligand>
</feature>
<evidence type="ECO:0000313" key="13">
    <source>
        <dbReference type="EMBL" id="BAR98910.1"/>
    </source>
</evidence>
<name>A0A0H5B9N5_BLAVI</name>
<dbReference type="NCBIfam" id="NF010802">
    <property type="entry name" value="PRK14206.1"/>
    <property type="match status" value="1"/>
</dbReference>
<feature type="transmembrane region" description="Helical" evidence="12">
    <location>
        <begin position="32"/>
        <end position="56"/>
    </location>
</feature>
<accession>A0A0H5B9N5</accession>
<evidence type="ECO:0000256" key="4">
    <source>
        <dbReference type="ARBA" id="ARBA00022692"/>
    </source>
</evidence>
<dbReference type="GO" id="GO:0140114">
    <property type="term" value="P:cellular detoxification of fluoride"/>
    <property type="evidence" value="ECO:0007669"/>
    <property type="project" value="UniProtKB-UniRule"/>
</dbReference>
<feature type="binding site" evidence="12">
    <location>
        <position position="76"/>
    </location>
    <ligand>
        <name>Na(+)</name>
        <dbReference type="ChEBI" id="CHEBI:29101"/>
        <note>structural</note>
    </ligand>
</feature>
<dbReference type="GO" id="GO:0046872">
    <property type="term" value="F:metal ion binding"/>
    <property type="evidence" value="ECO:0007669"/>
    <property type="project" value="UniProtKB-KW"/>
</dbReference>
<keyword evidence="12" id="KW-0479">Metal-binding</keyword>
<reference evidence="15" key="3">
    <citation type="journal article" date="2016" name="Genome Announc.">
        <title>Revised genome sequence of the purple photosynthetic bacterium Blastochloris viridis.</title>
        <authorList>
            <person name="Liu L.N."/>
            <person name="Faulkner M."/>
            <person name="Liu X."/>
            <person name="Huang F."/>
            <person name="Darby A.C."/>
            <person name="Hall N."/>
        </authorList>
    </citation>
    <scope>NUCLEOTIDE SEQUENCE [LARGE SCALE GENOMIC DNA]</scope>
    <source>
        <strain evidence="15">ATCC 19567 / DSM 133 / F</strain>
    </source>
</reference>
<evidence type="ECO:0000256" key="12">
    <source>
        <dbReference type="HAMAP-Rule" id="MF_00454"/>
    </source>
</evidence>